<protein>
    <submittedName>
        <fullName evidence="2">Uncharacterized protein</fullName>
    </submittedName>
</protein>
<evidence type="ECO:0000313" key="3">
    <source>
        <dbReference type="Proteomes" id="UP000886998"/>
    </source>
</evidence>
<dbReference type="EMBL" id="BMAV01004077">
    <property type="protein sequence ID" value="GFY44122.1"/>
    <property type="molecule type" value="Genomic_DNA"/>
</dbReference>
<evidence type="ECO:0000313" key="2">
    <source>
        <dbReference type="EMBL" id="GFY44122.1"/>
    </source>
</evidence>
<feature type="compositionally biased region" description="Basic and acidic residues" evidence="1">
    <location>
        <begin position="1"/>
        <end position="15"/>
    </location>
</feature>
<dbReference type="AlphaFoldDB" id="A0A8X6WZA9"/>
<organism evidence="2 3">
    <name type="scientific">Trichonephila inaurata madagascariensis</name>
    <dbReference type="NCBI Taxonomy" id="2747483"/>
    <lineage>
        <taxon>Eukaryota</taxon>
        <taxon>Metazoa</taxon>
        <taxon>Ecdysozoa</taxon>
        <taxon>Arthropoda</taxon>
        <taxon>Chelicerata</taxon>
        <taxon>Arachnida</taxon>
        <taxon>Araneae</taxon>
        <taxon>Araneomorphae</taxon>
        <taxon>Entelegynae</taxon>
        <taxon>Araneoidea</taxon>
        <taxon>Nephilidae</taxon>
        <taxon>Trichonephila</taxon>
        <taxon>Trichonephila inaurata</taxon>
    </lineage>
</organism>
<feature type="region of interest" description="Disordered" evidence="1">
    <location>
        <begin position="1"/>
        <end position="81"/>
    </location>
</feature>
<name>A0A8X6WZA9_9ARAC</name>
<feature type="compositionally biased region" description="Basic and acidic residues" evidence="1">
    <location>
        <begin position="55"/>
        <end position="73"/>
    </location>
</feature>
<evidence type="ECO:0000256" key="1">
    <source>
        <dbReference type="SAM" id="MobiDB-lite"/>
    </source>
</evidence>
<gene>
    <name evidence="2" type="ORF">TNIN_159811</name>
</gene>
<keyword evidence="3" id="KW-1185">Reference proteome</keyword>
<reference evidence="2" key="1">
    <citation type="submission" date="2020-08" db="EMBL/GenBank/DDBJ databases">
        <title>Multicomponent nature underlies the extraordinary mechanical properties of spider dragline silk.</title>
        <authorList>
            <person name="Kono N."/>
            <person name="Nakamura H."/>
            <person name="Mori M."/>
            <person name="Yoshida Y."/>
            <person name="Ohtoshi R."/>
            <person name="Malay A.D."/>
            <person name="Moran D.A.P."/>
            <person name="Tomita M."/>
            <person name="Numata K."/>
            <person name="Arakawa K."/>
        </authorList>
    </citation>
    <scope>NUCLEOTIDE SEQUENCE</scope>
</reference>
<dbReference type="Proteomes" id="UP000886998">
    <property type="component" value="Unassembled WGS sequence"/>
</dbReference>
<comment type="caution">
    <text evidence="2">The sequence shown here is derived from an EMBL/GenBank/DDBJ whole genome shotgun (WGS) entry which is preliminary data.</text>
</comment>
<accession>A0A8X6WZA9</accession>
<proteinExistence type="predicted"/>
<sequence length="81" mass="8875">MELDKKTECGVRMKIEIATSTQSPTVGEEPTRTDASPECSGEDDKAEEPPQTDASPEHSGEVNKAEEPPREQDSPPSWKSF</sequence>